<accession>A0AB39XKG6</accession>
<dbReference type="RefSeq" id="WP_369722064.1">
    <property type="nucleotide sequence ID" value="NZ_CP165734.1"/>
</dbReference>
<reference evidence="1" key="1">
    <citation type="submission" date="2024-08" db="EMBL/GenBank/DDBJ databases">
        <authorList>
            <person name="Chaddad Z."/>
            <person name="Lamrabet M."/>
            <person name="Bouhnik O."/>
            <person name="Alami S."/>
            <person name="Wipf D."/>
            <person name="Courty P.E."/>
            <person name="Missbah El Idrissi M."/>
        </authorList>
    </citation>
    <scope>NUCLEOTIDE SEQUENCE</scope>
    <source>
        <strain evidence="1">LLZ17</strain>
    </source>
</reference>
<proteinExistence type="predicted"/>
<dbReference type="AlphaFoldDB" id="A0AB39XKG6"/>
<protein>
    <submittedName>
        <fullName evidence="1">Uncharacterized protein</fullName>
    </submittedName>
</protein>
<dbReference type="EMBL" id="CP165734">
    <property type="protein sequence ID" value="XDV57641.1"/>
    <property type="molecule type" value="Genomic_DNA"/>
</dbReference>
<sequence>MTPGPRSDLDFDRSAVEDRGCPELHNRHCASDCGCCDYQTSARNAGAELMPGLEAKSDGTMILLRGYGQVYNTNAGRADCGEGFLLSDDQFADMISTLPGRLRDNCEAKFRAEVEWLREVFIQAERQREQQVTRARSHQALGRIVQHVGHLLACAEQLDFDWLTQHAPTEAARGLGVFYLFPGRLRALSESARRKARQGDNAQLLSLADAADHLADELVLLDQASEDNIHRELPDNDDYDVHHLADAIRIAQRLELAARTALEKSKKKAARFRVRRGGRW</sequence>
<gene>
    <name evidence="1" type="ORF">AB8Z38_34880</name>
</gene>
<evidence type="ECO:0000313" key="1">
    <source>
        <dbReference type="EMBL" id="XDV57641.1"/>
    </source>
</evidence>
<organism evidence="1">
    <name type="scientific">Bradyrhizobium sp. LLZ17</name>
    <dbReference type="NCBI Taxonomy" id="3239388"/>
    <lineage>
        <taxon>Bacteria</taxon>
        <taxon>Pseudomonadati</taxon>
        <taxon>Pseudomonadota</taxon>
        <taxon>Alphaproteobacteria</taxon>
        <taxon>Hyphomicrobiales</taxon>
        <taxon>Nitrobacteraceae</taxon>
        <taxon>Bradyrhizobium</taxon>
    </lineage>
</organism>
<name>A0AB39XKG6_9BRAD</name>